<evidence type="ECO:0000259" key="1">
    <source>
        <dbReference type="PROSITE" id="PS50878"/>
    </source>
</evidence>
<dbReference type="OrthoDB" id="8051783at2759"/>
<reference evidence="2 3" key="1">
    <citation type="journal article" date="2019" name="Sci. Rep.">
        <title>Orb-weaving spider Araneus ventricosus genome elucidates the spidroin gene catalogue.</title>
        <authorList>
            <person name="Kono N."/>
            <person name="Nakamura H."/>
            <person name="Ohtoshi R."/>
            <person name="Moran D.A.P."/>
            <person name="Shinohara A."/>
            <person name="Yoshida Y."/>
            <person name="Fujiwara M."/>
            <person name="Mori M."/>
            <person name="Tomita M."/>
            <person name="Arakawa K."/>
        </authorList>
    </citation>
    <scope>NUCLEOTIDE SEQUENCE [LARGE SCALE GENOMIC DNA]</scope>
</reference>
<protein>
    <recommendedName>
        <fullName evidence="1">Reverse transcriptase domain-containing protein</fullName>
    </recommendedName>
</protein>
<gene>
    <name evidence="2" type="ORF">AVEN_105489_1</name>
</gene>
<name>A0A4Y2GJ08_ARAVE</name>
<dbReference type="PROSITE" id="PS50878">
    <property type="entry name" value="RT_POL"/>
    <property type="match status" value="1"/>
</dbReference>
<proteinExistence type="predicted"/>
<dbReference type="AlphaFoldDB" id="A0A4Y2GJ08"/>
<dbReference type="EMBL" id="BGPR01001426">
    <property type="protein sequence ID" value="GBM53600.1"/>
    <property type="molecule type" value="Genomic_DNA"/>
</dbReference>
<organism evidence="2 3">
    <name type="scientific">Araneus ventricosus</name>
    <name type="common">Orbweaver spider</name>
    <name type="synonym">Epeira ventricosa</name>
    <dbReference type="NCBI Taxonomy" id="182803"/>
    <lineage>
        <taxon>Eukaryota</taxon>
        <taxon>Metazoa</taxon>
        <taxon>Ecdysozoa</taxon>
        <taxon>Arthropoda</taxon>
        <taxon>Chelicerata</taxon>
        <taxon>Arachnida</taxon>
        <taxon>Araneae</taxon>
        <taxon>Araneomorphae</taxon>
        <taxon>Entelegynae</taxon>
        <taxon>Araneoidea</taxon>
        <taxon>Araneidae</taxon>
        <taxon>Araneus</taxon>
    </lineage>
</organism>
<feature type="domain" description="Reverse transcriptase" evidence="1">
    <location>
        <begin position="1"/>
        <end position="153"/>
    </location>
</feature>
<keyword evidence="3" id="KW-1185">Reference proteome</keyword>
<evidence type="ECO:0000313" key="2">
    <source>
        <dbReference type="EMBL" id="GBM53600.1"/>
    </source>
</evidence>
<dbReference type="Pfam" id="PF00078">
    <property type="entry name" value="RVT_1"/>
    <property type="match status" value="1"/>
</dbReference>
<dbReference type="Proteomes" id="UP000499080">
    <property type="component" value="Unassembled WGS sequence"/>
</dbReference>
<evidence type="ECO:0000313" key="3">
    <source>
        <dbReference type="Proteomes" id="UP000499080"/>
    </source>
</evidence>
<accession>A0A4Y2GJ08</accession>
<comment type="caution">
    <text evidence="2">The sequence shown here is derived from an EMBL/GenBank/DDBJ whole genome shotgun (WGS) entry which is preliminary data.</text>
</comment>
<sequence>MLSWGWVHGVPPEAGRLSLLGSPCQGLTPLRVGRLPWVRSVSYVIGSEIVTVGVCQGCPQGSVLAPHIWNLYFNDILVLNNDQRYLQAYADDLALIIVDDSLKNLENKANIKNLTQNYQLATINLQVASEKTLAVVFRGNQNKNRQKKGVVNF</sequence>
<dbReference type="InterPro" id="IPR000477">
    <property type="entry name" value="RT_dom"/>
</dbReference>